<dbReference type="CDD" id="cd14279">
    <property type="entry name" value="CUE"/>
    <property type="match status" value="1"/>
</dbReference>
<proteinExistence type="predicted"/>
<dbReference type="AlphaFoldDB" id="A0ABD2NFP4"/>
<reference evidence="2 3" key="1">
    <citation type="journal article" date="2021" name="BMC Biol.">
        <title>Horizontally acquired antibacterial genes associated with adaptive radiation of ladybird beetles.</title>
        <authorList>
            <person name="Li H.S."/>
            <person name="Tang X.F."/>
            <person name="Huang Y.H."/>
            <person name="Xu Z.Y."/>
            <person name="Chen M.L."/>
            <person name="Du X.Y."/>
            <person name="Qiu B.Y."/>
            <person name="Chen P.T."/>
            <person name="Zhang W."/>
            <person name="Slipinski A."/>
            <person name="Escalona H.E."/>
            <person name="Waterhouse R.M."/>
            <person name="Zwick A."/>
            <person name="Pang H."/>
        </authorList>
    </citation>
    <scope>NUCLEOTIDE SEQUENCE [LARGE SCALE GENOMIC DNA]</scope>
    <source>
        <strain evidence="2">SYSU2018</strain>
    </source>
</reference>
<dbReference type="EMBL" id="JABFTP020000103">
    <property type="protein sequence ID" value="KAL3277424.1"/>
    <property type="molecule type" value="Genomic_DNA"/>
</dbReference>
<dbReference type="Proteomes" id="UP001516400">
    <property type="component" value="Unassembled WGS sequence"/>
</dbReference>
<evidence type="ECO:0000313" key="2">
    <source>
        <dbReference type="EMBL" id="KAL3277424.1"/>
    </source>
</evidence>
<sequence>MDPPKSTQHSKKEILKQPVSCPWVTVQPYPSSPLSNKNRSCGQKRNSNVQINNCLNNHWNNGSTSIDSTKMFKKSSFCSMQQSSSQFFHFLRLMQLFPQTHPATLHTVLYLCKNDFFCAIDKLLYAKRCKMLYNSRRSQLQQHKTQGKSASLGVSSPLMGPSTLTSQKRSYLKSQMTSEDICREVKLSKVGEHNNENYNLVAEEKEGLKLKTQESETRSGESMHVFGVLCSNDNSRVRVDLG</sequence>
<organism evidence="2 3">
    <name type="scientific">Cryptolaemus montrouzieri</name>
    <dbReference type="NCBI Taxonomy" id="559131"/>
    <lineage>
        <taxon>Eukaryota</taxon>
        <taxon>Metazoa</taxon>
        <taxon>Ecdysozoa</taxon>
        <taxon>Arthropoda</taxon>
        <taxon>Hexapoda</taxon>
        <taxon>Insecta</taxon>
        <taxon>Pterygota</taxon>
        <taxon>Neoptera</taxon>
        <taxon>Endopterygota</taxon>
        <taxon>Coleoptera</taxon>
        <taxon>Polyphaga</taxon>
        <taxon>Cucujiformia</taxon>
        <taxon>Coccinelloidea</taxon>
        <taxon>Coccinellidae</taxon>
        <taxon>Scymninae</taxon>
        <taxon>Scymnini</taxon>
        <taxon>Cryptolaemus</taxon>
    </lineage>
</organism>
<protein>
    <submittedName>
        <fullName evidence="2">Uncharacterized protein</fullName>
    </submittedName>
</protein>
<accession>A0ABD2NFP4</accession>
<feature type="region of interest" description="Disordered" evidence="1">
    <location>
        <begin position="140"/>
        <end position="159"/>
    </location>
</feature>
<feature type="compositionally biased region" description="Polar residues" evidence="1">
    <location>
        <begin position="140"/>
        <end position="154"/>
    </location>
</feature>
<gene>
    <name evidence="2" type="ORF">HHI36_012772</name>
</gene>
<name>A0ABD2NFP4_9CUCU</name>
<comment type="caution">
    <text evidence="2">The sequence shown here is derived from an EMBL/GenBank/DDBJ whole genome shotgun (WGS) entry which is preliminary data.</text>
</comment>
<evidence type="ECO:0000256" key="1">
    <source>
        <dbReference type="SAM" id="MobiDB-lite"/>
    </source>
</evidence>
<keyword evidence="3" id="KW-1185">Reference proteome</keyword>
<evidence type="ECO:0000313" key="3">
    <source>
        <dbReference type="Proteomes" id="UP001516400"/>
    </source>
</evidence>